<dbReference type="PANTHER" id="PTHR12917">
    <property type="entry name" value="ASPARTYL PROTEASE DDI-RELATED"/>
    <property type="match status" value="1"/>
</dbReference>
<protein>
    <recommendedName>
        <fullName evidence="3">Aspartic peptidase DDI1-type domain-containing protein</fullName>
    </recommendedName>
</protein>
<dbReference type="InterPro" id="IPR021109">
    <property type="entry name" value="Peptidase_aspartic_dom_sf"/>
</dbReference>
<gene>
    <name evidence="1" type="ORF">CK203_086686</name>
</gene>
<evidence type="ECO:0000313" key="1">
    <source>
        <dbReference type="EMBL" id="RVW46210.1"/>
    </source>
</evidence>
<evidence type="ECO:0000313" key="2">
    <source>
        <dbReference type="Proteomes" id="UP000288805"/>
    </source>
</evidence>
<evidence type="ECO:0008006" key="3">
    <source>
        <dbReference type="Google" id="ProtNLM"/>
    </source>
</evidence>
<name>A0A438EEW9_VITVI</name>
<dbReference type="AlphaFoldDB" id="A0A438EEW9"/>
<dbReference type="PANTHER" id="PTHR12917:SF18">
    <property type="entry name" value="DNA DAMAGE-INDUCIBLE PROTEIN 1-LIKE"/>
    <property type="match status" value="1"/>
</dbReference>
<reference evidence="1 2" key="1">
    <citation type="journal article" date="2018" name="PLoS Genet.">
        <title>Population sequencing reveals clonal diversity and ancestral inbreeding in the grapevine cultivar Chardonnay.</title>
        <authorList>
            <person name="Roach M.J."/>
            <person name="Johnson D.L."/>
            <person name="Bohlmann J."/>
            <person name="van Vuuren H.J."/>
            <person name="Jones S.J."/>
            <person name="Pretorius I.S."/>
            <person name="Schmidt S.A."/>
            <person name="Borneman A.R."/>
        </authorList>
    </citation>
    <scope>NUCLEOTIDE SEQUENCE [LARGE SCALE GENOMIC DNA]</scope>
    <source>
        <strain evidence="2">cv. Chardonnay</strain>
        <tissue evidence="1">Leaf</tissue>
    </source>
</reference>
<accession>A0A438EEW9</accession>
<proteinExistence type="predicted"/>
<organism evidence="1 2">
    <name type="scientific">Vitis vinifera</name>
    <name type="common">Grape</name>
    <dbReference type="NCBI Taxonomy" id="29760"/>
    <lineage>
        <taxon>Eukaryota</taxon>
        <taxon>Viridiplantae</taxon>
        <taxon>Streptophyta</taxon>
        <taxon>Embryophyta</taxon>
        <taxon>Tracheophyta</taxon>
        <taxon>Spermatophyta</taxon>
        <taxon>Magnoliopsida</taxon>
        <taxon>eudicotyledons</taxon>
        <taxon>Gunneridae</taxon>
        <taxon>Pentapetalae</taxon>
        <taxon>rosids</taxon>
        <taxon>Vitales</taxon>
        <taxon>Vitaceae</taxon>
        <taxon>Viteae</taxon>
        <taxon>Vitis</taxon>
    </lineage>
</organism>
<dbReference type="Gene3D" id="2.40.70.10">
    <property type="entry name" value="Acid Proteases"/>
    <property type="match status" value="1"/>
</dbReference>
<dbReference type="CDD" id="cd00303">
    <property type="entry name" value="retropepsin_like"/>
    <property type="match status" value="1"/>
</dbReference>
<sequence length="217" mass="24595">MYVETLVNGKANNSLVDTGVTCNFVSNDETKRLELQTSKEGGWLKAINSTAKPSHGIAHEVAIYIGSWEGRVNFTLTPMDNFKLVLGMDFLRKVKVMSSPFLHLMAILGDGKLCMVPTITEGSPKTPMLSALQVKKRLKRKEVTYIATLKEEKENRLGKLMPKEIEEVLNEFKDVMLSELPKRLPPRKEEDHKIELESETIPLLESHIGWHHPSWKS</sequence>
<dbReference type="Pfam" id="PF13975">
    <property type="entry name" value="gag-asp_proteas"/>
    <property type="match status" value="1"/>
</dbReference>
<comment type="caution">
    <text evidence="1">The sequence shown here is derived from an EMBL/GenBank/DDBJ whole genome shotgun (WGS) entry which is preliminary data.</text>
</comment>
<dbReference type="EMBL" id="QGNW01001306">
    <property type="protein sequence ID" value="RVW46210.1"/>
    <property type="molecule type" value="Genomic_DNA"/>
</dbReference>
<dbReference type="SUPFAM" id="SSF50630">
    <property type="entry name" value="Acid proteases"/>
    <property type="match status" value="1"/>
</dbReference>
<dbReference type="Proteomes" id="UP000288805">
    <property type="component" value="Unassembled WGS sequence"/>
</dbReference>